<keyword evidence="3" id="KW-0240">DNA-directed RNA polymerase</keyword>
<feature type="region of interest" description="Disordered" evidence="6">
    <location>
        <begin position="1"/>
        <end position="25"/>
    </location>
</feature>
<keyword evidence="8" id="KW-1185">Reference proteome</keyword>
<evidence type="ECO:0000256" key="5">
    <source>
        <dbReference type="ARBA" id="ARBA00023242"/>
    </source>
</evidence>
<dbReference type="Proteomes" id="UP001497392">
    <property type="component" value="Unassembled WGS sequence"/>
</dbReference>
<comment type="subcellular location">
    <subcellularLocation>
        <location evidence="1">Nucleus</location>
        <location evidence="1">Nucleolus</location>
    </subcellularLocation>
</comment>
<dbReference type="Pfam" id="PF06870">
    <property type="entry name" value="RNA_pol_I_A49"/>
    <property type="match status" value="1"/>
</dbReference>
<gene>
    <name evidence="7" type="primary">g9863</name>
    <name evidence="7" type="ORF">VP750_LOCUS8883</name>
</gene>
<comment type="similarity">
    <text evidence="2">Belongs to the eukaryotic RPA49/POLR1E RNA polymerase subunit family.</text>
</comment>
<keyword evidence="4" id="KW-0804">Transcription</keyword>
<sequence length="458" mass="51139">MVKRKQPSAPSFPSEVHLQPATRSTSAANGTGPFVVYFASGYCPGNDESLHFEHYKNVDRPREHRLVLQKDRVAFVGSTADAEGPPACRYAMGLLDKRSGVMKYAEVNGGSIVRMEPRAAGTNYGPTGHKTELEETAQARKAHNERLVHAFGSTRRQRQLKDRDQAQVVDENIEASDAVKELLNAAGEKAVQTNATKAKKMEEAAGDRKLPKHDLKAMTAAHAYRLEDMVPRGAWEAIQDVSSLERAIEDLEFRDNELRAENRVPGYVLDRLAVITQPRSQTGARRLRALAFLAALIQLYDQKRQLRPKAREGVGALAHQLQIQADLLQSLLDKFYHMEETEEGRRAYSRTGEQQTSLLLHLLMTALIAEDYNMGGRQFEALQATLKLPSDDIVKYYREMGCTIDRARADPADRAASPMSPQKQFRVRLLPEGLPGMPAKTLADAIPGLRIPRQPKKR</sequence>
<proteinExistence type="inferred from homology"/>
<evidence type="ECO:0000313" key="8">
    <source>
        <dbReference type="Proteomes" id="UP001497392"/>
    </source>
</evidence>
<evidence type="ECO:0000256" key="4">
    <source>
        <dbReference type="ARBA" id="ARBA00023163"/>
    </source>
</evidence>
<dbReference type="EMBL" id="CAXHTA020000016">
    <property type="protein sequence ID" value="CAL5226977.1"/>
    <property type="molecule type" value="Genomic_DNA"/>
</dbReference>
<dbReference type="PANTHER" id="PTHR14440">
    <property type="entry name" value="DNA-DIRECTED RNA POLYMERASE I SUBUNIT RPA49"/>
    <property type="match status" value="1"/>
</dbReference>
<dbReference type="InterPro" id="IPR009668">
    <property type="entry name" value="RNA_pol-assoc_fac_A49-like"/>
</dbReference>
<accession>A0ABP1G4C1</accession>
<protein>
    <submittedName>
        <fullName evidence="7">G9863 protein</fullName>
    </submittedName>
</protein>
<evidence type="ECO:0000256" key="1">
    <source>
        <dbReference type="ARBA" id="ARBA00004604"/>
    </source>
</evidence>
<evidence type="ECO:0000256" key="6">
    <source>
        <dbReference type="SAM" id="MobiDB-lite"/>
    </source>
</evidence>
<name>A0ABP1G4C1_9CHLO</name>
<organism evidence="7 8">
    <name type="scientific">Coccomyxa viridis</name>
    <dbReference type="NCBI Taxonomy" id="1274662"/>
    <lineage>
        <taxon>Eukaryota</taxon>
        <taxon>Viridiplantae</taxon>
        <taxon>Chlorophyta</taxon>
        <taxon>core chlorophytes</taxon>
        <taxon>Trebouxiophyceae</taxon>
        <taxon>Trebouxiophyceae incertae sedis</taxon>
        <taxon>Coccomyxaceae</taxon>
        <taxon>Coccomyxa</taxon>
    </lineage>
</organism>
<reference evidence="7 8" key="1">
    <citation type="submission" date="2024-06" db="EMBL/GenBank/DDBJ databases">
        <authorList>
            <person name="Kraege A."/>
            <person name="Thomma B."/>
        </authorList>
    </citation>
    <scope>NUCLEOTIDE SEQUENCE [LARGE SCALE GENOMIC DNA]</scope>
</reference>
<keyword evidence="5" id="KW-0539">Nucleus</keyword>
<evidence type="ECO:0000313" key="7">
    <source>
        <dbReference type="EMBL" id="CAL5226977.1"/>
    </source>
</evidence>
<evidence type="ECO:0000256" key="2">
    <source>
        <dbReference type="ARBA" id="ARBA00009430"/>
    </source>
</evidence>
<evidence type="ECO:0000256" key="3">
    <source>
        <dbReference type="ARBA" id="ARBA00022478"/>
    </source>
</evidence>
<comment type="caution">
    <text evidence="7">The sequence shown here is derived from an EMBL/GenBank/DDBJ whole genome shotgun (WGS) entry which is preliminary data.</text>
</comment>